<dbReference type="AlphaFoldDB" id="A0A6C0EYP7"/>
<protein>
    <submittedName>
        <fullName evidence="1">Uncharacterized protein</fullName>
    </submittedName>
</protein>
<proteinExistence type="predicted"/>
<organism evidence="1">
    <name type="scientific">viral metagenome</name>
    <dbReference type="NCBI Taxonomy" id="1070528"/>
    <lineage>
        <taxon>unclassified sequences</taxon>
        <taxon>metagenomes</taxon>
        <taxon>organismal metagenomes</taxon>
    </lineage>
</organism>
<dbReference type="EMBL" id="MN738998">
    <property type="protein sequence ID" value="QHT34267.1"/>
    <property type="molecule type" value="Genomic_DNA"/>
</dbReference>
<reference evidence="1" key="1">
    <citation type="journal article" date="2020" name="Nature">
        <title>Giant virus diversity and host interactions through global metagenomics.</title>
        <authorList>
            <person name="Schulz F."/>
            <person name="Roux S."/>
            <person name="Paez-Espino D."/>
            <person name="Jungbluth S."/>
            <person name="Walsh D.A."/>
            <person name="Denef V.J."/>
            <person name="McMahon K.D."/>
            <person name="Konstantinidis K.T."/>
            <person name="Eloe-Fadrosh E.A."/>
            <person name="Kyrpides N.C."/>
            <person name="Woyke T."/>
        </authorList>
    </citation>
    <scope>NUCLEOTIDE SEQUENCE</scope>
    <source>
        <strain evidence="1">GVMAG-M-3300009163-63</strain>
    </source>
</reference>
<sequence>MPNYLFKMNKTQQSMPECKNGCPINKFSDGTTTTLTKSNVRSSTSFTNEDIMYSVYQTYQKSFTPMYVQNNLLQLTNPNNYLNLPMGPSNIFIIRHAEKAVDNYNTPTNENTYYSLDCNGIYRSIYIPKFINNLGYNGFPITAIVIPLEKMDINDTGNVSIRSQQTLTLSAWLLNIPVYMFSYDNCAQPYDATTAINIFTNEHLRGKNIIVAWQHSSIQSFTNQLVQCYNYFNKYEGSVENLNNSTLYGVDTEDWWKQNTPVSPQYQYSGFKYPQNVPPHPFPYINYSQYLPYWNVNSYDRVYWLSQTKSQKNLTFELSYHQNITTCFNECNLLIGLIQFKYTLNVNNEYENDGKCLPPDD</sequence>
<accession>A0A6C0EYP7</accession>
<evidence type="ECO:0000313" key="1">
    <source>
        <dbReference type="EMBL" id="QHT34267.1"/>
    </source>
</evidence>
<name>A0A6C0EYP7_9ZZZZ</name>